<gene>
    <name evidence="1" type="ORF">IE53DRAFT_390867</name>
</gene>
<organism evidence="1 2">
    <name type="scientific">Violaceomyces palustris</name>
    <dbReference type="NCBI Taxonomy" id="1673888"/>
    <lineage>
        <taxon>Eukaryota</taxon>
        <taxon>Fungi</taxon>
        <taxon>Dikarya</taxon>
        <taxon>Basidiomycota</taxon>
        <taxon>Ustilaginomycotina</taxon>
        <taxon>Ustilaginomycetes</taxon>
        <taxon>Violaceomycetales</taxon>
        <taxon>Violaceomycetaceae</taxon>
        <taxon>Violaceomyces</taxon>
    </lineage>
</organism>
<name>A0ACD0NMK9_9BASI</name>
<accession>A0ACD0NMK9</accession>
<keyword evidence="2" id="KW-1185">Reference proteome</keyword>
<dbReference type="EMBL" id="KZ820589">
    <property type="protein sequence ID" value="PWN47007.1"/>
    <property type="molecule type" value="Genomic_DNA"/>
</dbReference>
<evidence type="ECO:0000313" key="2">
    <source>
        <dbReference type="Proteomes" id="UP000245626"/>
    </source>
</evidence>
<protein>
    <submittedName>
        <fullName evidence="1">Uncharacterized protein</fullName>
    </submittedName>
</protein>
<sequence>MADPSSSTSQTSFSNQASGSRAYRVSRTTHYLPPHSSPARVSEQDARLAAYKLIAFHSQRKGFSSATQSSLHEVHHLLKLYVSSLFSSANHAAELGQRSKISARDLVYSLETHGTSVDELSEFLREQTLEESASNESKGYSAKALGKLRQTFSAPVPVQPLDSSSKKWLDPTSSFLPSDSDTDSDTGYWSHSSASENELIYSRKAEYQKFVKRKEKRSRREERRKKVEAKIREKGSAAEAIAVDDAVWRRVAEGIIPSHLPGKPPRHTWLQTPSFPTNAYAVDDAALRGKSSTTAPIALVNRKLANARLVESSLRKLIQATDGAAARAYAASILSREKKGVEKGKVETESDTQGGATGSNKISPNSGPPSQPSAQTPPSEAAPSNADPSHADNVAPPASPSTKKDATGDQHLQQEPPSTPFTETNPARTRTRTGLTLRLKSSSNLNGGLNSPAIFSSPAPLTAGMTLPSRSRRNTQNSVPPSGIIFGAAGKEEGGIERGGLNSPMTPGYGSSGGPVTPYPPTPLGLGGQFFGSQQQSSIGIGGEDLRDEIQLGARMPGTVNYKNVWYDPSVKASAKNAKRKGLNETGGGAKRLRRWKV</sequence>
<proteinExistence type="predicted"/>
<dbReference type="Proteomes" id="UP000245626">
    <property type="component" value="Unassembled WGS sequence"/>
</dbReference>
<reference evidence="1 2" key="1">
    <citation type="journal article" date="2018" name="Mol. Biol. Evol.">
        <title>Broad Genomic Sampling Reveals a Smut Pathogenic Ancestry of the Fungal Clade Ustilaginomycotina.</title>
        <authorList>
            <person name="Kijpornyongpan T."/>
            <person name="Mondo S.J."/>
            <person name="Barry K."/>
            <person name="Sandor L."/>
            <person name="Lee J."/>
            <person name="Lipzen A."/>
            <person name="Pangilinan J."/>
            <person name="LaButti K."/>
            <person name="Hainaut M."/>
            <person name="Henrissat B."/>
            <person name="Grigoriev I.V."/>
            <person name="Spatafora J.W."/>
            <person name="Aime M.C."/>
        </authorList>
    </citation>
    <scope>NUCLEOTIDE SEQUENCE [LARGE SCALE GENOMIC DNA]</scope>
    <source>
        <strain evidence="1 2">SA 807</strain>
    </source>
</reference>
<evidence type="ECO:0000313" key="1">
    <source>
        <dbReference type="EMBL" id="PWN47007.1"/>
    </source>
</evidence>